<keyword evidence="7" id="KW-1185">Reference proteome</keyword>
<evidence type="ECO:0000256" key="4">
    <source>
        <dbReference type="ARBA" id="ARBA00023204"/>
    </source>
</evidence>
<dbReference type="Gene3D" id="3.40.470.10">
    <property type="entry name" value="Uracil-DNA glycosylase-like domain"/>
    <property type="match status" value="1"/>
</dbReference>
<evidence type="ECO:0000313" key="6">
    <source>
        <dbReference type="EMBL" id="MUG33522.1"/>
    </source>
</evidence>
<dbReference type="PANTHER" id="PTHR11264:SF0">
    <property type="entry name" value="URACIL-DNA GLYCOSYLASE"/>
    <property type="match status" value="1"/>
</dbReference>
<feature type="non-terminal residue" evidence="6">
    <location>
        <position position="70"/>
    </location>
</feature>
<dbReference type="PANTHER" id="PTHR11264">
    <property type="entry name" value="URACIL-DNA GLYCOSYLASE"/>
    <property type="match status" value="1"/>
</dbReference>
<organism evidence="6 7">
    <name type="scientific">Psychrobacter sanguinis</name>
    <dbReference type="NCBI Taxonomy" id="861445"/>
    <lineage>
        <taxon>Bacteria</taxon>
        <taxon>Pseudomonadati</taxon>
        <taxon>Pseudomonadota</taxon>
        <taxon>Gammaproteobacteria</taxon>
        <taxon>Moraxellales</taxon>
        <taxon>Moraxellaceae</taxon>
        <taxon>Psychrobacter</taxon>
    </lineage>
</organism>
<dbReference type="PROSITE" id="PS00130">
    <property type="entry name" value="U_DNA_GLYCOSYLASE"/>
    <property type="match status" value="1"/>
</dbReference>
<dbReference type="AlphaFoldDB" id="A0A844M3H7"/>
<accession>A0A844M3H7</accession>
<gene>
    <name evidence="6" type="ORF">GB996_12145</name>
</gene>
<comment type="caution">
    <text evidence="6">The sequence shown here is derived from an EMBL/GenBank/DDBJ whole genome shotgun (WGS) entry which is preliminary data.</text>
</comment>
<keyword evidence="3" id="KW-0378">Hydrolase</keyword>
<dbReference type="GO" id="GO:0097510">
    <property type="term" value="P:base-excision repair, AP site formation via deaminated base removal"/>
    <property type="evidence" value="ECO:0007669"/>
    <property type="project" value="TreeGrafter"/>
</dbReference>
<sequence>MRLCPVRDVRVVLIGQDPYSNREQASGLAFSILPGGKLTGSMKNILAAVSTPVRSQGTSLREYTTGDLTH</sequence>
<evidence type="ECO:0000256" key="2">
    <source>
        <dbReference type="ARBA" id="ARBA00022763"/>
    </source>
</evidence>
<dbReference type="EMBL" id="WFKQ01000105">
    <property type="protein sequence ID" value="MUG33522.1"/>
    <property type="molecule type" value="Genomic_DNA"/>
</dbReference>
<dbReference type="Proteomes" id="UP000442109">
    <property type="component" value="Unassembled WGS sequence"/>
</dbReference>
<evidence type="ECO:0000256" key="3">
    <source>
        <dbReference type="ARBA" id="ARBA00022801"/>
    </source>
</evidence>
<dbReference type="InterPro" id="IPR002043">
    <property type="entry name" value="UDG_fam1"/>
</dbReference>
<dbReference type="GO" id="GO:0004844">
    <property type="term" value="F:uracil DNA N-glycosylase activity"/>
    <property type="evidence" value="ECO:0007669"/>
    <property type="project" value="InterPro"/>
</dbReference>
<feature type="active site" description="Proton acceptor" evidence="5">
    <location>
        <position position="17"/>
    </location>
</feature>
<dbReference type="SUPFAM" id="SSF52141">
    <property type="entry name" value="Uracil-DNA glycosylase-like"/>
    <property type="match status" value="1"/>
</dbReference>
<dbReference type="InterPro" id="IPR036895">
    <property type="entry name" value="Uracil-DNA_glycosylase-like_sf"/>
</dbReference>
<proteinExistence type="inferred from homology"/>
<dbReference type="InterPro" id="IPR018085">
    <property type="entry name" value="Ura-DNA_Glyclase_AS"/>
</dbReference>
<evidence type="ECO:0000256" key="5">
    <source>
        <dbReference type="PROSITE-ProRule" id="PRU10072"/>
    </source>
</evidence>
<evidence type="ECO:0000313" key="7">
    <source>
        <dbReference type="Proteomes" id="UP000442109"/>
    </source>
</evidence>
<evidence type="ECO:0000256" key="1">
    <source>
        <dbReference type="ARBA" id="ARBA00008184"/>
    </source>
</evidence>
<name>A0A844M3H7_9GAMM</name>
<keyword evidence="2" id="KW-0227">DNA damage</keyword>
<protein>
    <submittedName>
        <fullName evidence="6">Uracil-DNA glycosylase</fullName>
    </submittedName>
</protein>
<comment type="similarity">
    <text evidence="1">Belongs to the uracil-DNA glycosylase (UDG) superfamily. UNG family.</text>
</comment>
<reference evidence="6 7" key="1">
    <citation type="journal article" date="2019" name="PLoS ONE">
        <title>Pup mortality in New Zealand sea lions (Phocarctos hookeri) at Enderby Island, Auckland Islands, 2013-18.</title>
        <authorList>
            <person name="Michael S.A."/>
            <person name="Hayman D.T.S."/>
            <person name="Gray R."/>
            <person name="Zhang J."/>
            <person name="Rogers L."/>
            <person name="Roe W.D."/>
        </authorList>
    </citation>
    <scope>NUCLEOTIDE SEQUENCE [LARGE SCALE GENOMIC DNA]</scope>
    <source>
        <strain evidence="6 7">SM868</strain>
    </source>
</reference>
<keyword evidence="4" id="KW-0234">DNA repair</keyword>